<proteinExistence type="predicted"/>
<keyword evidence="2" id="KW-1185">Reference proteome</keyword>
<sequence length="423" mass="45104">MKRPLVLCTLEAIALLSCSRQSEHVSQLIPSPNGVYQAVVLGCRADASECSSLLKVVRTGEPASRETKSVQEATLTPGMQPRITWMADNTLVIDQPGAPARPDIQGEVSFVFSPWRPAPGPFGAKQPIKVPPIESACGIPGLKLPTDVSVLAGGAQAGAKSTDHIDQSGHAATTMRVSVDNPQKPVVLMLGAFEPTIWTIQATPGTTILAVLASGRHRQVVTGLDATIPVAIHTYENKSPCGFFVVDEDRLKELNPMAQKFFGRNVDTVHPAYNGVVTMGSAQGTPSQWVGRGDAPANSYFVKPVPQPGELVEANLDEAIRKGQLRRANLGDKNQWEAEMAKRAPKLGLSPDAVKLRFLRANSVGSLADAYVVLGPMTFPAGLYGARSAVFFVPKGTERPRGNPGHSTIYDFNDMSCTGTGCM</sequence>
<protein>
    <recommendedName>
        <fullName evidence="3">Lipoprotein</fullName>
    </recommendedName>
</protein>
<gene>
    <name evidence="1" type="ORF">ATI61_11897</name>
</gene>
<reference evidence="1 2" key="1">
    <citation type="submission" date="2018-08" db="EMBL/GenBank/DDBJ databases">
        <title>Genomic Encyclopedia of Archaeal and Bacterial Type Strains, Phase II (KMG-II): from individual species to whole genera.</title>
        <authorList>
            <person name="Goeker M."/>
        </authorList>
    </citation>
    <scope>NUCLEOTIDE SEQUENCE [LARGE SCALE GENOMIC DNA]</scope>
    <source>
        <strain evidence="1 2">DSM 2261</strain>
    </source>
</reference>
<evidence type="ECO:0000313" key="2">
    <source>
        <dbReference type="Proteomes" id="UP000256345"/>
    </source>
</evidence>
<comment type="caution">
    <text evidence="1">The sequence shown here is derived from an EMBL/GenBank/DDBJ whole genome shotgun (WGS) entry which is preliminary data.</text>
</comment>
<name>A0ABX9JN60_9BACT</name>
<dbReference type="RefSeq" id="WP_147333216.1">
    <property type="nucleotide sequence ID" value="NZ_CP011509.1"/>
</dbReference>
<dbReference type="Proteomes" id="UP000256345">
    <property type="component" value="Unassembled WGS sequence"/>
</dbReference>
<evidence type="ECO:0000313" key="1">
    <source>
        <dbReference type="EMBL" id="REG22892.1"/>
    </source>
</evidence>
<organism evidence="1 2">
    <name type="scientific">Archangium gephyra</name>
    <dbReference type="NCBI Taxonomy" id="48"/>
    <lineage>
        <taxon>Bacteria</taxon>
        <taxon>Pseudomonadati</taxon>
        <taxon>Myxococcota</taxon>
        <taxon>Myxococcia</taxon>
        <taxon>Myxococcales</taxon>
        <taxon>Cystobacterineae</taxon>
        <taxon>Archangiaceae</taxon>
        <taxon>Archangium</taxon>
    </lineage>
</organism>
<evidence type="ECO:0008006" key="3">
    <source>
        <dbReference type="Google" id="ProtNLM"/>
    </source>
</evidence>
<accession>A0ABX9JN60</accession>
<dbReference type="EMBL" id="QUMU01000018">
    <property type="protein sequence ID" value="REG22892.1"/>
    <property type="molecule type" value="Genomic_DNA"/>
</dbReference>